<sequence length="162" mass="18255">MYPGLVGVPRAHTPLCPDWMLVTRLRPTRCDSRRTRPDAILEEHNQMPFSENTGTRPNLTVSLGPEYSDQIVLQAPYLEKCAAHLLLQHVTSSPAATYSDRGCPCRRRRRPPGCPLYWVRDAWHQFIGPIAPASLRPNHPSGALGSRPDRVAQSTRTRGRRL</sequence>
<evidence type="ECO:0000313" key="5">
    <source>
        <dbReference type="EMBL" id="GMN68617.1"/>
    </source>
</evidence>
<dbReference type="EMBL" id="BTGU01000654">
    <property type="protein sequence ID" value="GMN68604.1"/>
    <property type="molecule type" value="Genomic_DNA"/>
</dbReference>
<dbReference type="EMBL" id="BTGU01000655">
    <property type="protein sequence ID" value="GMN68609.1"/>
    <property type="molecule type" value="Genomic_DNA"/>
</dbReference>
<dbReference type="EMBL" id="BTGU01000657">
    <property type="protein sequence ID" value="GMN68617.1"/>
    <property type="molecule type" value="Genomic_DNA"/>
</dbReference>
<evidence type="ECO:0000313" key="3">
    <source>
        <dbReference type="EMBL" id="GMN68609.1"/>
    </source>
</evidence>
<evidence type="ECO:0000313" key="2">
    <source>
        <dbReference type="EMBL" id="GMN68604.1"/>
    </source>
</evidence>
<reference evidence="5" key="1">
    <citation type="submission" date="2023-07" db="EMBL/GenBank/DDBJ databases">
        <title>draft genome sequence of fig (Ficus carica).</title>
        <authorList>
            <person name="Takahashi T."/>
            <person name="Nishimura K."/>
        </authorList>
    </citation>
    <scope>NUCLEOTIDE SEQUENCE</scope>
</reference>
<evidence type="ECO:0000256" key="1">
    <source>
        <dbReference type="SAM" id="MobiDB-lite"/>
    </source>
</evidence>
<comment type="caution">
    <text evidence="5">The sequence shown here is derived from an EMBL/GenBank/DDBJ whole genome shotgun (WGS) entry which is preliminary data.</text>
</comment>
<dbReference type="AlphaFoldDB" id="A0AA88JCU7"/>
<keyword evidence="6" id="KW-1185">Reference proteome</keyword>
<evidence type="ECO:0000313" key="6">
    <source>
        <dbReference type="Proteomes" id="UP001187192"/>
    </source>
</evidence>
<dbReference type="Proteomes" id="UP001187192">
    <property type="component" value="Unassembled WGS sequence"/>
</dbReference>
<organism evidence="5 6">
    <name type="scientific">Ficus carica</name>
    <name type="common">Common fig</name>
    <dbReference type="NCBI Taxonomy" id="3494"/>
    <lineage>
        <taxon>Eukaryota</taxon>
        <taxon>Viridiplantae</taxon>
        <taxon>Streptophyta</taxon>
        <taxon>Embryophyta</taxon>
        <taxon>Tracheophyta</taxon>
        <taxon>Spermatophyta</taxon>
        <taxon>Magnoliopsida</taxon>
        <taxon>eudicotyledons</taxon>
        <taxon>Gunneridae</taxon>
        <taxon>Pentapetalae</taxon>
        <taxon>rosids</taxon>
        <taxon>fabids</taxon>
        <taxon>Rosales</taxon>
        <taxon>Moraceae</taxon>
        <taxon>Ficeae</taxon>
        <taxon>Ficus</taxon>
    </lineage>
</organism>
<protein>
    <submittedName>
        <fullName evidence="5">Uncharacterized protein</fullName>
    </submittedName>
</protein>
<feature type="region of interest" description="Disordered" evidence="1">
    <location>
        <begin position="134"/>
        <end position="162"/>
    </location>
</feature>
<proteinExistence type="predicted"/>
<name>A0AA88JCU7_FICCA</name>
<gene>
    <name evidence="2" type="ORF">TIFTF001_037660</name>
    <name evidence="3" type="ORF">TIFTF001_037663</name>
    <name evidence="4" type="ORF">TIFTF001_037668</name>
    <name evidence="5" type="ORF">TIFTF001_037671</name>
</gene>
<accession>A0AA88JCU7</accession>
<dbReference type="EMBL" id="BTGU01000656">
    <property type="protein sequence ID" value="GMN68612.1"/>
    <property type="molecule type" value="Genomic_DNA"/>
</dbReference>
<evidence type="ECO:0000313" key="4">
    <source>
        <dbReference type="EMBL" id="GMN68612.1"/>
    </source>
</evidence>